<dbReference type="GO" id="GO:0003677">
    <property type="term" value="F:DNA binding"/>
    <property type="evidence" value="ECO:0007669"/>
    <property type="project" value="UniProtKB-KW"/>
</dbReference>
<dbReference type="InterPro" id="IPR036093">
    <property type="entry name" value="NAC_dom_sf"/>
</dbReference>
<dbReference type="Pfam" id="PF02365">
    <property type="entry name" value="NAM"/>
    <property type="match status" value="1"/>
</dbReference>
<evidence type="ECO:0000259" key="8">
    <source>
        <dbReference type="PROSITE" id="PS51005"/>
    </source>
</evidence>
<dbReference type="PROSITE" id="PS51005">
    <property type="entry name" value="NAC"/>
    <property type="match status" value="1"/>
</dbReference>
<evidence type="ECO:0000313" key="10">
    <source>
        <dbReference type="Proteomes" id="UP001359559"/>
    </source>
</evidence>
<dbReference type="GO" id="GO:0006355">
    <property type="term" value="P:regulation of DNA-templated transcription"/>
    <property type="evidence" value="ECO:0007669"/>
    <property type="project" value="InterPro"/>
</dbReference>
<proteinExistence type="predicted"/>
<dbReference type="PANTHER" id="PTHR31744:SF210">
    <property type="entry name" value="NAC DOMAIN-CONTAINING PROTEIN 86-LIKE"/>
    <property type="match status" value="1"/>
</dbReference>
<dbReference type="EMBL" id="JAYKXN010000006">
    <property type="protein sequence ID" value="KAK7278608.1"/>
    <property type="molecule type" value="Genomic_DNA"/>
</dbReference>
<feature type="compositionally biased region" description="Basic and acidic residues" evidence="6">
    <location>
        <begin position="413"/>
        <end position="422"/>
    </location>
</feature>
<evidence type="ECO:0000256" key="1">
    <source>
        <dbReference type="ARBA" id="ARBA00004123"/>
    </source>
</evidence>
<evidence type="ECO:0000256" key="2">
    <source>
        <dbReference type="ARBA" id="ARBA00023015"/>
    </source>
</evidence>
<evidence type="ECO:0000313" key="9">
    <source>
        <dbReference type="EMBL" id="KAK7278608.1"/>
    </source>
</evidence>
<dbReference type="Proteomes" id="UP001359559">
    <property type="component" value="Unassembled WGS sequence"/>
</dbReference>
<dbReference type="GO" id="GO:0005634">
    <property type="term" value="C:nucleus"/>
    <property type="evidence" value="ECO:0007669"/>
    <property type="project" value="UniProtKB-SubCell"/>
</dbReference>
<keyword evidence="7" id="KW-1133">Transmembrane helix</keyword>
<feature type="region of interest" description="Disordered" evidence="6">
    <location>
        <begin position="368"/>
        <end position="425"/>
    </location>
</feature>
<keyword evidence="7" id="KW-0472">Membrane</keyword>
<dbReference type="PANTHER" id="PTHR31744">
    <property type="entry name" value="PROTEIN CUP-SHAPED COTYLEDON 2-RELATED"/>
    <property type="match status" value="1"/>
</dbReference>
<dbReference type="InterPro" id="IPR003441">
    <property type="entry name" value="NAC-dom"/>
</dbReference>
<evidence type="ECO:0000256" key="6">
    <source>
        <dbReference type="SAM" id="MobiDB-lite"/>
    </source>
</evidence>
<comment type="caution">
    <text evidence="9">The sequence shown here is derived from an EMBL/GenBank/DDBJ whole genome shotgun (WGS) entry which is preliminary data.</text>
</comment>
<accession>A0AAN9FT44</accession>
<dbReference type="FunFam" id="2.170.150.80:FF:000002">
    <property type="entry name" value="Nac domain-containing protein 86"/>
    <property type="match status" value="1"/>
</dbReference>
<feature type="compositionally biased region" description="Polar residues" evidence="6">
    <location>
        <begin position="403"/>
        <end position="412"/>
    </location>
</feature>
<dbReference type="Gene3D" id="2.170.150.80">
    <property type="entry name" value="NAC domain"/>
    <property type="match status" value="1"/>
</dbReference>
<reference evidence="9 10" key="1">
    <citation type="submission" date="2024-01" db="EMBL/GenBank/DDBJ databases">
        <title>The genomes of 5 underutilized Papilionoideae crops provide insights into root nodulation and disease resistance.</title>
        <authorList>
            <person name="Yuan L."/>
        </authorList>
    </citation>
    <scope>NUCLEOTIDE SEQUENCE [LARGE SCALE GENOMIC DNA]</scope>
    <source>
        <strain evidence="9">LY-2023</strain>
        <tissue evidence="9">Leaf</tissue>
    </source>
</reference>
<evidence type="ECO:0000256" key="3">
    <source>
        <dbReference type="ARBA" id="ARBA00023125"/>
    </source>
</evidence>
<evidence type="ECO:0000256" key="5">
    <source>
        <dbReference type="ARBA" id="ARBA00023242"/>
    </source>
</evidence>
<comment type="subcellular location">
    <subcellularLocation>
        <location evidence="1">Nucleus</location>
    </subcellularLocation>
</comment>
<protein>
    <recommendedName>
        <fullName evidence="8">NAC domain-containing protein</fullName>
    </recommendedName>
</protein>
<keyword evidence="10" id="KW-1185">Reference proteome</keyword>
<feature type="compositionally biased region" description="Polar residues" evidence="6">
    <location>
        <begin position="373"/>
        <end position="391"/>
    </location>
</feature>
<gene>
    <name evidence="9" type="ORF">RJT34_23640</name>
</gene>
<dbReference type="AlphaFoldDB" id="A0AAN9FT44"/>
<keyword evidence="7" id="KW-0812">Transmembrane</keyword>
<keyword evidence="2" id="KW-0805">Transcription regulation</keyword>
<sequence length="558" mass="61132">MAPSSSNMLGPGFRFHPTDEELVRFYLKRKVTGKPFRFDHIAVVDVYKFEPWDLPCRSKLKTRDLEWYFFSGLDRKYGNGSRTNRATERGYWKTTGKDRQIKHGERTVGMKKTLVYHTGRAPHGGRTNWVMHEYKMADDELAQAGVVQDAFVLCRIFEKSGAGPKNGENYGAPLMEEEWDDDDEVVKVPLLPAADDGILNAVSDGAYVETNDLDKKLDLSGKIGSAGFPASNFYHGECSSHPEHSQEFDKEQKPGTFEISGPQNGQLMAVQDGAGTNLVEVGDNDELSNDALDNVNLYFDPAEYLPNLDDVWLETKDLHSLDDGSFLETNDLMVMNEANPTGADTSGIGMLEEYLSFPDDDITKYISFDFPQETPNDNSIPNQESTSTQQNEEGETADISLANKHNSNNEASSKQKPEESKLESAGNTNAFVNQANKLLASIPAAPAFALEFPTKEIAHGLHPGGQSSNSAHITAGMISITNITLRGNAMDWTVGKNGGFNAIISSEYSQPSGNAAVSGLVSSKTAFVLSHGWIFVVGFSVLILSVSCKIGSIMYSGK</sequence>
<name>A0AAN9FT44_CLITE</name>
<keyword evidence="5" id="KW-0539">Nucleus</keyword>
<feature type="transmembrane region" description="Helical" evidence="7">
    <location>
        <begin position="532"/>
        <end position="555"/>
    </location>
</feature>
<feature type="domain" description="NAC" evidence="8">
    <location>
        <begin position="9"/>
        <end position="159"/>
    </location>
</feature>
<evidence type="ECO:0000256" key="4">
    <source>
        <dbReference type="ARBA" id="ARBA00023163"/>
    </source>
</evidence>
<organism evidence="9 10">
    <name type="scientific">Clitoria ternatea</name>
    <name type="common">Butterfly pea</name>
    <dbReference type="NCBI Taxonomy" id="43366"/>
    <lineage>
        <taxon>Eukaryota</taxon>
        <taxon>Viridiplantae</taxon>
        <taxon>Streptophyta</taxon>
        <taxon>Embryophyta</taxon>
        <taxon>Tracheophyta</taxon>
        <taxon>Spermatophyta</taxon>
        <taxon>Magnoliopsida</taxon>
        <taxon>eudicotyledons</taxon>
        <taxon>Gunneridae</taxon>
        <taxon>Pentapetalae</taxon>
        <taxon>rosids</taxon>
        <taxon>fabids</taxon>
        <taxon>Fabales</taxon>
        <taxon>Fabaceae</taxon>
        <taxon>Papilionoideae</taxon>
        <taxon>50 kb inversion clade</taxon>
        <taxon>NPAAA clade</taxon>
        <taxon>indigoferoid/millettioid clade</taxon>
        <taxon>Phaseoleae</taxon>
        <taxon>Clitoria</taxon>
    </lineage>
</organism>
<dbReference type="SUPFAM" id="SSF101941">
    <property type="entry name" value="NAC domain"/>
    <property type="match status" value="1"/>
</dbReference>
<keyword evidence="3" id="KW-0238">DNA-binding</keyword>
<keyword evidence="4" id="KW-0804">Transcription</keyword>
<evidence type="ECO:0000256" key="7">
    <source>
        <dbReference type="SAM" id="Phobius"/>
    </source>
</evidence>